<protein>
    <recommendedName>
        <fullName evidence="6">Ferritin</fullName>
        <ecNumber evidence="6">1.16.3.1</ecNumber>
    </recommendedName>
</protein>
<evidence type="ECO:0000256" key="5">
    <source>
        <dbReference type="PIRSR" id="PIRSR601519-1"/>
    </source>
</evidence>
<dbReference type="Pfam" id="PF00210">
    <property type="entry name" value="Ferritin"/>
    <property type="match status" value="1"/>
</dbReference>
<dbReference type="GO" id="GO:0008198">
    <property type="term" value="F:ferrous iron binding"/>
    <property type="evidence" value="ECO:0007669"/>
    <property type="project" value="TreeGrafter"/>
</dbReference>
<feature type="binding site" evidence="5">
    <location>
        <position position="24"/>
    </location>
    <ligand>
        <name>Fe cation</name>
        <dbReference type="ChEBI" id="CHEBI:24875"/>
        <label>1</label>
    </ligand>
</feature>
<dbReference type="GO" id="GO:0004322">
    <property type="term" value="F:ferroxidase activity"/>
    <property type="evidence" value="ECO:0007669"/>
    <property type="project" value="UniProtKB-EC"/>
</dbReference>
<dbReference type="GO" id="GO:0006826">
    <property type="term" value="P:iron ion transport"/>
    <property type="evidence" value="ECO:0007669"/>
    <property type="project" value="InterPro"/>
</dbReference>
<comment type="function">
    <text evidence="6">Stores iron in a soluble, non-toxic, readily available form. Important for iron homeostasis. Iron is taken up in the ferrous form and deposited as ferric hydroxides after oxidation.</text>
</comment>
<dbReference type="AlphaFoldDB" id="A0A7R9BZX5"/>
<keyword evidence="3 5" id="KW-0479">Metal-binding</keyword>
<keyword evidence="6" id="KW-0560">Oxidoreductase</keyword>
<dbReference type="EC" id="1.16.3.1" evidence="6"/>
<keyword evidence="2 6" id="KW-0409">Iron storage</keyword>
<dbReference type="GO" id="GO:0006879">
    <property type="term" value="P:intracellular iron ion homeostasis"/>
    <property type="evidence" value="ECO:0007669"/>
    <property type="project" value="UniProtKB-KW"/>
</dbReference>
<evidence type="ECO:0000313" key="8">
    <source>
        <dbReference type="EMBL" id="CAD7283613.1"/>
    </source>
</evidence>
<organism evidence="8">
    <name type="scientific">Notodromas monacha</name>
    <dbReference type="NCBI Taxonomy" id="399045"/>
    <lineage>
        <taxon>Eukaryota</taxon>
        <taxon>Metazoa</taxon>
        <taxon>Ecdysozoa</taxon>
        <taxon>Arthropoda</taxon>
        <taxon>Crustacea</taxon>
        <taxon>Oligostraca</taxon>
        <taxon>Ostracoda</taxon>
        <taxon>Podocopa</taxon>
        <taxon>Podocopida</taxon>
        <taxon>Cypridocopina</taxon>
        <taxon>Cypridoidea</taxon>
        <taxon>Cyprididae</taxon>
        <taxon>Notodromas</taxon>
    </lineage>
</organism>
<feature type="domain" description="Ferritin-like diiron" evidence="7">
    <location>
        <begin position="7"/>
        <end position="156"/>
    </location>
</feature>
<dbReference type="FunFam" id="1.20.1260.10:FF:000002">
    <property type="entry name" value="Ferritin, mitochondrial"/>
    <property type="match status" value="1"/>
</dbReference>
<dbReference type="PANTHER" id="PTHR11431:SF75">
    <property type="entry name" value="FERRITIN"/>
    <property type="match status" value="1"/>
</dbReference>
<keyword evidence="4 5" id="KW-0408">Iron</keyword>
<reference evidence="8" key="1">
    <citation type="submission" date="2020-11" db="EMBL/GenBank/DDBJ databases">
        <authorList>
            <person name="Tran Van P."/>
        </authorList>
    </citation>
    <scope>NUCLEOTIDE SEQUENCE</scope>
</reference>
<dbReference type="EMBL" id="CAJPEX010005711">
    <property type="protein sequence ID" value="CAG0923765.1"/>
    <property type="molecule type" value="Genomic_DNA"/>
</dbReference>
<name>A0A7R9BZX5_9CRUS</name>
<evidence type="ECO:0000256" key="3">
    <source>
        <dbReference type="ARBA" id="ARBA00022723"/>
    </source>
</evidence>
<accession>A0A7R9BZX5</accession>
<evidence type="ECO:0000256" key="4">
    <source>
        <dbReference type="ARBA" id="ARBA00023004"/>
    </source>
</evidence>
<dbReference type="InterPro" id="IPR001519">
    <property type="entry name" value="Ferritin"/>
</dbReference>
<feature type="binding site" evidence="5">
    <location>
        <position position="59"/>
    </location>
    <ligand>
        <name>Fe cation</name>
        <dbReference type="ChEBI" id="CHEBI:24875"/>
        <label>1</label>
    </ligand>
</feature>
<feature type="binding site" evidence="5">
    <location>
        <position position="62"/>
    </location>
    <ligand>
        <name>Fe cation</name>
        <dbReference type="ChEBI" id="CHEBI:24875"/>
        <label>1</label>
    </ligand>
</feature>
<dbReference type="CDD" id="cd01056">
    <property type="entry name" value="Euk_Ferritin"/>
    <property type="match status" value="1"/>
</dbReference>
<feature type="binding site" evidence="5">
    <location>
        <position position="104"/>
    </location>
    <ligand>
        <name>Fe cation</name>
        <dbReference type="ChEBI" id="CHEBI:24875"/>
        <label>1</label>
    </ligand>
</feature>
<feature type="binding site" evidence="5">
    <location>
        <position position="138"/>
    </location>
    <ligand>
        <name>Fe cation</name>
        <dbReference type="ChEBI" id="CHEBI:24875"/>
        <label>1</label>
    </ligand>
</feature>
<dbReference type="EMBL" id="OA887748">
    <property type="protein sequence ID" value="CAD7283613.1"/>
    <property type="molecule type" value="Genomic_DNA"/>
</dbReference>
<sequence length="172" mass="19720">MMSQVRQNFHEECEAGINKQINWELYASYVYLSMSSYFSRDDVAMPGLAKFFKKSSDEEREHATKFIEYQNKRGGRVVLNHIEKPSQDEWGNALDAMTAALDLEKTVNQSLLDLVGVADKHNDAQLGDFLESEYLCEQVEAQKELGDYITQLKRVGSGIGEWQFDQMLLHAE</sequence>
<comment type="similarity">
    <text evidence="1 6">Belongs to the ferritin family.</text>
</comment>
<evidence type="ECO:0000256" key="1">
    <source>
        <dbReference type="ARBA" id="ARBA00007513"/>
    </source>
</evidence>
<dbReference type="Gene3D" id="1.20.1260.10">
    <property type="match status" value="1"/>
</dbReference>
<dbReference type="InterPro" id="IPR009040">
    <property type="entry name" value="Ferritin-like_diiron"/>
</dbReference>
<dbReference type="GO" id="GO:0005737">
    <property type="term" value="C:cytoplasm"/>
    <property type="evidence" value="ECO:0007669"/>
    <property type="project" value="TreeGrafter"/>
</dbReference>
<dbReference type="SUPFAM" id="SSF47240">
    <property type="entry name" value="Ferritin-like"/>
    <property type="match status" value="1"/>
</dbReference>
<dbReference type="PROSITE" id="PS50905">
    <property type="entry name" value="FERRITIN_LIKE"/>
    <property type="match status" value="1"/>
</dbReference>
<evidence type="ECO:0000256" key="2">
    <source>
        <dbReference type="ARBA" id="ARBA00022434"/>
    </source>
</evidence>
<dbReference type="Proteomes" id="UP000678499">
    <property type="component" value="Unassembled WGS sequence"/>
</dbReference>
<dbReference type="InterPro" id="IPR009078">
    <property type="entry name" value="Ferritin-like_SF"/>
</dbReference>
<dbReference type="InterPro" id="IPR008331">
    <property type="entry name" value="Ferritin_DPS_dom"/>
</dbReference>
<evidence type="ECO:0000313" key="9">
    <source>
        <dbReference type="Proteomes" id="UP000678499"/>
    </source>
</evidence>
<dbReference type="PANTHER" id="PTHR11431">
    <property type="entry name" value="FERRITIN"/>
    <property type="match status" value="1"/>
</dbReference>
<dbReference type="OrthoDB" id="186462at2759"/>
<proteinExistence type="inferred from homology"/>
<gene>
    <name evidence="8" type="ORF">NMOB1V02_LOCUS11226</name>
</gene>
<dbReference type="GO" id="GO:0008199">
    <property type="term" value="F:ferric iron binding"/>
    <property type="evidence" value="ECO:0007669"/>
    <property type="project" value="InterPro"/>
</dbReference>
<keyword evidence="9" id="KW-1185">Reference proteome</keyword>
<comment type="catalytic activity">
    <reaction evidence="6">
        <text>4 Fe(2+) + O2 + 4 H(+) = 4 Fe(3+) + 2 H2O</text>
        <dbReference type="Rhea" id="RHEA:11148"/>
        <dbReference type="ChEBI" id="CHEBI:15377"/>
        <dbReference type="ChEBI" id="CHEBI:15378"/>
        <dbReference type="ChEBI" id="CHEBI:15379"/>
        <dbReference type="ChEBI" id="CHEBI:29033"/>
        <dbReference type="ChEBI" id="CHEBI:29034"/>
        <dbReference type="EC" id="1.16.3.1"/>
    </reaction>
</comment>
<dbReference type="InterPro" id="IPR012347">
    <property type="entry name" value="Ferritin-like"/>
</dbReference>
<evidence type="ECO:0000259" key="7">
    <source>
        <dbReference type="PROSITE" id="PS50905"/>
    </source>
</evidence>
<evidence type="ECO:0000256" key="6">
    <source>
        <dbReference type="RuleBase" id="RU361145"/>
    </source>
</evidence>